<name>A0ABN9CGC5_9NEOB</name>
<comment type="caution">
    <text evidence="1">The sequence shown here is derived from an EMBL/GenBank/DDBJ whole genome shotgun (WGS) entry which is preliminary data.</text>
</comment>
<gene>
    <name evidence="1" type="ORF">SPARVUS_LOCUS5025591</name>
</gene>
<organism evidence="1 2">
    <name type="scientific">Staurois parvus</name>
    <dbReference type="NCBI Taxonomy" id="386267"/>
    <lineage>
        <taxon>Eukaryota</taxon>
        <taxon>Metazoa</taxon>
        <taxon>Chordata</taxon>
        <taxon>Craniata</taxon>
        <taxon>Vertebrata</taxon>
        <taxon>Euteleostomi</taxon>
        <taxon>Amphibia</taxon>
        <taxon>Batrachia</taxon>
        <taxon>Anura</taxon>
        <taxon>Neobatrachia</taxon>
        <taxon>Ranoidea</taxon>
        <taxon>Ranidae</taxon>
        <taxon>Staurois</taxon>
    </lineage>
</organism>
<evidence type="ECO:0000313" key="2">
    <source>
        <dbReference type="Proteomes" id="UP001162483"/>
    </source>
</evidence>
<protein>
    <submittedName>
        <fullName evidence="1">Uncharacterized protein</fullName>
    </submittedName>
</protein>
<evidence type="ECO:0000313" key="1">
    <source>
        <dbReference type="EMBL" id="CAI9559160.1"/>
    </source>
</evidence>
<sequence length="159" mass="17166">VICVPWTQRITDPRKEPKILAQSCDQLFQSQLITWDMYTDQQGTDDQCALMICVAPAVPLVSVHQCQLSVLIHATCQCHISATSMPHISVHLSCLSVSPISASQCHLSMPVSATYQCQSMPPISVSQCPLSVCTSAAYQCPSVLPISASQCHLSVPPIS</sequence>
<keyword evidence="2" id="KW-1185">Reference proteome</keyword>
<proteinExistence type="predicted"/>
<dbReference type="Proteomes" id="UP001162483">
    <property type="component" value="Unassembled WGS sequence"/>
</dbReference>
<feature type="non-terminal residue" evidence="1">
    <location>
        <position position="1"/>
    </location>
</feature>
<dbReference type="EMBL" id="CATNWA010010021">
    <property type="protein sequence ID" value="CAI9559160.1"/>
    <property type="molecule type" value="Genomic_DNA"/>
</dbReference>
<feature type="non-terminal residue" evidence="1">
    <location>
        <position position="159"/>
    </location>
</feature>
<reference evidence="1" key="1">
    <citation type="submission" date="2023-05" db="EMBL/GenBank/DDBJ databases">
        <authorList>
            <person name="Stuckert A."/>
        </authorList>
    </citation>
    <scope>NUCLEOTIDE SEQUENCE</scope>
</reference>
<accession>A0ABN9CGC5</accession>